<evidence type="ECO:0000313" key="1">
    <source>
        <dbReference type="EMBL" id="ABD88792.1"/>
    </source>
</evidence>
<dbReference type="EMBL" id="CP000301">
    <property type="protein sequence ID" value="ABD88792.1"/>
    <property type="molecule type" value="Genomic_DNA"/>
</dbReference>
<dbReference type="PANTHER" id="PTHR33988">
    <property type="entry name" value="ENDORIBONUCLEASE MAZF-RELATED"/>
    <property type="match status" value="1"/>
</dbReference>
<dbReference type="AlphaFoldDB" id="Q211Z4"/>
<protein>
    <submittedName>
        <fullName evidence="1">Transcriptional modulator of MazE/toxin, MazF</fullName>
    </submittedName>
</protein>
<dbReference type="InterPro" id="IPR003477">
    <property type="entry name" value="PemK-like"/>
</dbReference>
<dbReference type="Pfam" id="PF02452">
    <property type="entry name" value="PemK_toxin"/>
    <property type="match status" value="1"/>
</dbReference>
<dbReference type="GO" id="GO:0003677">
    <property type="term" value="F:DNA binding"/>
    <property type="evidence" value="ECO:0007669"/>
    <property type="project" value="InterPro"/>
</dbReference>
<organism evidence="1">
    <name type="scientific">Rhodopseudomonas palustris (strain BisB18)</name>
    <dbReference type="NCBI Taxonomy" id="316056"/>
    <lineage>
        <taxon>Bacteria</taxon>
        <taxon>Pseudomonadati</taxon>
        <taxon>Pseudomonadota</taxon>
        <taxon>Alphaproteobacteria</taxon>
        <taxon>Hyphomicrobiales</taxon>
        <taxon>Nitrobacteraceae</taxon>
        <taxon>Rhodopseudomonas</taxon>
    </lineage>
</organism>
<dbReference type="RefSeq" id="WP_011473681.1">
    <property type="nucleotide sequence ID" value="NC_007925.1"/>
</dbReference>
<dbReference type="Gene3D" id="2.30.30.110">
    <property type="match status" value="1"/>
</dbReference>
<dbReference type="KEGG" id="rpc:RPC_3250"/>
<reference evidence="1" key="1">
    <citation type="submission" date="2006-03" db="EMBL/GenBank/DDBJ databases">
        <title>Complete sequence of Rhodopseudomonas palustris BisB18.</title>
        <authorList>
            <consortium name="US DOE Joint Genome Institute"/>
            <person name="Copeland A."/>
            <person name="Lucas S."/>
            <person name="Lapidus A."/>
            <person name="Barry K."/>
            <person name="Detter J.C."/>
            <person name="Glavina del Rio T."/>
            <person name="Hammon N."/>
            <person name="Israni S."/>
            <person name="Dalin E."/>
            <person name="Tice H."/>
            <person name="Pitluck S."/>
            <person name="Chain P."/>
            <person name="Malfatti S."/>
            <person name="Shin M."/>
            <person name="Vergez L."/>
            <person name="Schmutz J."/>
            <person name="Larimer F."/>
            <person name="Land M."/>
            <person name="Hauser L."/>
            <person name="Pelletier D.A."/>
            <person name="Kyrpides N."/>
            <person name="Anderson I."/>
            <person name="Oda Y."/>
            <person name="Harwood C.S."/>
            <person name="Richardson P."/>
        </authorList>
    </citation>
    <scope>NUCLEOTIDE SEQUENCE [LARGE SCALE GENOMIC DNA]</scope>
    <source>
        <strain evidence="1">BisB18</strain>
    </source>
</reference>
<dbReference type="GO" id="GO:0006402">
    <property type="term" value="P:mRNA catabolic process"/>
    <property type="evidence" value="ECO:0007669"/>
    <property type="project" value="TreeGrafter"/>
</dbReference>
<dbReference type="InterPro" id="IPR011067">
    <property type="entry name" value="Plasmid_toxin/cell-grow_inhib"/>
</dbReference>
<accession>Q211Z4</accession>
<dbReference type="eggNOG" id="COG2337">
    <property type="taxonomic scope" value="Bacteria"/>
</dbReference>
<dbReference type="GO" id="GO:0016075">
    <property type="term" value="P:rRNA catabolic process"/>
    <property type="evidence" value="ECO:0007669"/>
    <property type="project" value="TreeGrafter"/>
</dbReference>
<gene>
    <name evidence="1" type="ordered locus">RPC_3250</name>
</gene>
<sequence length="123" mass="13800">MKLPDVGDIAWVDLDDTRGSEQSGRRPALVLTPLSFHQRSRRAVICPITSKVRDWPTNIVLPHGLRTKGMIMVDQVRSIDREERLFETIEKVPPAIVREVRIKLADLLGIETDGPPPSGLDRA</sequence>
<name>Q211Z4_RHOPB</name>
<dbReference type="SUPFAM" id="SSF50118">
    <property type="entry name" value="Cell growth inhibitor/plasmid maintenance toxic component"/>
    <property type="match status" value="1"/>
</dbReference>
<dbReference type="PANTHER" id="PTHR33988:SF3">
    <property type="entry name" value="ENDORIBONUCLEASE TOXIN CHPB-RELATED"/>
    <property type="match status" value="1"/>
</dbReference>
<dbReference type="GO" id="GO:0004521">
    <property type="term" value="F:RNA endonuclease activity"/>
    <property type="evidence" value="ECO:0007669"/>
    <property type="project" value="TreeGrafter"/>
</dbReference>
<dbReference type="STRING" id="316056.RPC_3250"/>
<dbReference type="HOGENOM" id="CLU_121823_2_3_5"/>
<proteinExistence type="predicted"/>
<dbReference type="OrthoDB" id="9808744at2"/>